<reference evidence="2" key="1">
    <citation type="submission" date="2020-10" db="EMBL/GenBank/DDBJ databases">
        <title>Genome Sequence of Monilinia vaccinii-corymbosi Sheds Light on Mummy Berry Disease Infection of Blueberry and Mating Type.</title>
        <authorList>
            <person name="Yow A.G."/>
            <person name="Zhang Y."/>
            <person name="Bansal K."/>
            <person name="Eacker S.M."/>
            <person name="Sullivan S."/>
            <person name="Liachko I."/>
            <person name="Cubeta M.A."/>
            <person name="Rollins J.A."/>
            <person name="Ashrafi H."/>
        </authorList>
    </citation>
    <scope>NUCLEOTIDE SEQUENCE</scope>
    <source>
        <strain evidence="2">RL-1</strain>
    </source>
</reference>
<proteinExistence type="predicted"/>
<feature type="compositionally biased region" description="Basic residues" evidence="1">
    <location>
        <begin position="28"/>
        <end position="37"/>
    </location>
</feature>
<evidence type="ECO:0000256" key="1">
    <source>
        <dbReference type="SAM" id="MobiDB-lite"/>
    </source>
</evidence>
<evidence type="ECO:0000313" key="2">
    <source>
        <dbReference type="EMBL" id="QSZ29031.1"/>
    </source>
</evidence>
<protein>
    <submittedName>
        <fullName evidence="2">Uncharacterized protein</fullName>
    </submittedName>
</protein>
<organism evidence="2 3">
    <name type="scientific">Monilinia vaccinii-corymbosi</name>
    <dbReference type="NCBI Taxonomy" id="61207"/>
    <lineage>
        <taxon>Eukaryota</taxon>
        <taxon>Fungi</taxon>
        <taxon>Dikarya</taxon>
        <taxon>Ascomycota</taxon>
        <taxon>Pezizomycotina</taxon>
        <taxon>Leotiomycetes</taxon>
        <taxon>Helotiales</taxon>
        <taxon>Sclerotiniaceae</taxon>
        <taxon>Monilinia</taxon>
    </lineage>
</organism>
<keyword evidence="3" id="KW-1185">Reference proteome</keyword>
<evidence type="ECO:0000313" key="3">
    <source>
        <dbReference type="Proteomes" id="UP000672032"/>
    </source>
</evidence>
<gene>
    <name evidence="2" type="ORF">DSL72_003541</name>
</gene>
<feature type="region of interest" description="Disordered" evidence="1">
    <location>
        <begin position="1"/>
        <end position="37"/>
    </location>
</feature>
<dbReference type="EMBL" id="CP063405">
    <property type="protein sequence ID" value="QSZ29031.1"/>
    <property type="molecule type" value="Genomic_DNA"/>
</dbReference>
<name>A0A8A3P2L4_9HELO</name>
<accession>A0A8A3P2L4</accession>
<dbReference type="Proteomes" id="UP000672032">
    <property type="component" value="Chromosome 1"/>
</dbReference>
<dbReference type="AlphaFoldDB" id="A0A8A3P2L4"/>
<sequence length="171" mass="19018">MTNQHMHRADSTTGGRKDVLEDAPISRRPYKSKNHHKKFMSESEALLLQFEVEEARGTYRVRSCINHYQSAPNDFVLSPNDSHRTVALTTNANISEYMAALSLGWVYSAYPDLNLNDAGLSGCGSWAVQSYAAVFHIFTTSYCYQHALAVSGKSSEGDTKYTCTCTSDDQT</sequence>
<feature type="compositionally biased region" description="Basic and acidic residues" evidence="1">
    <location>
        <begin position="7"/>
        <end position="20"/>
    </location>
</feature>